<keyword evidence="1" id="KW-0677">Repeat</keyword>
<reference evidence="3 4" key="1">
    <citation type="submission" date="2019-03" db="EMBL/GenBank/DDBJ databases">
        <title>Draft genome sequences of novel Actinobacteria.</title>
        <authorList>
            <person name="Sahin N."/>
            <person name="Ay H."/>
            <person name="Saygin H."/>
        </authorList>
    </citation>
    <scope>NUCLEOTIDE SEQUENCE [LARGE SCALE GENOMIC DNA]</scope>
    <source>
        <strain evidence="3 4">KC310</strain>
    </source>
</reference>
<accession>A0A4R4U9E4</accession>
<gene>
    <name evidence="3" type="ORF">E1292_46020</name>
</gene>
<dbReference type="Pfam" id="PF13374">
    <property type="entry name" value="TPR_10"/>
    <property type="match status" value="1"/>
</dbReference>
<proteinExistence type="predicted"/>
<dbReference type="SMART" id="SM00028">
    <property type="entry name" value="TPR"/>
    <property type="match status" value="5"/>
</dbReference>
<protein>
    <submittedName>
        <fullName evidence="3">Tetratricopeptide repeat protein</fullName>
    </submittedName>
</protein>
<keyword evidence="2" id="KW-0802">TPR repeat</keyword>
<dbReference type="RefSeq" id="WP_132606112.1">
    <property type="nucleotide sequence ID" value="NZ_SMKO01000256.1"/>
</dbReference>
<dbReference type="SUPFAM" id="SSF48452">
    <property type="entry name" value="TPR-like"/>
    <property type="match status" value="2"/>
</dbReference>
<dbReference type="Gene3D" id="1.25.40.10">
    <property type="entry name" value="Tetratricopeptide repeat domain"/>
    <property type="match status" value="3"/>
</dbReference>
<evidence type="ECO:0000313" key="4">
    <source>
        <dbReference type="Proteomes" id="UP000295258"/>
    </source>
</evidence>
<keyword evidence="4" id="KW-1185">Reference proteome</keyword>
<sequence>MVEDRINREMLLAHPASPNSRDLRRYVLPDGPDLRYAQILMEQIEVLRGQPREAWPSPYALAGPLRSLGAQLEYPDWYEFARLAYLEAIGVYRGDGTDIADDFLDDCRHTLWSLGRVLMELRRYEEALPIVQEEQRVSLRLAVVDAFVLDLANDARTTFIEILVRLGRHDEALDSAAEAVHEIRQQPAGKPGRPKDFTLAYALGRFADCLARAGRFDEAVDAAAEAESIWRRYNDASDESDWSIEAGRHMALGRLGEAFAQVGRYDEAYAALVERVEMCRRSIDADEGFFDLRDLADTLNNVSIDLKRSGRYREALAAAEEAVSHDRELAGRALDRQHRFERLFPGEEEFLNAGDQPTGRELFEDGGLSEVNDLFDDDELEEEFLEAIEFDDQIRDDHLTTFRAKVREAELSLCVSLHHLGSCLHDLNRLEEALAADSEAVEIARRHQDSASQLAAALNSRACVLADLGRHEEALEAALGAVNLLITLTVAEPESHERTLALALHTLCVSASRLAPHEEVVLTASLQCLAVHRRLYQLDPHHLAGDLACVLTDHGLTRSRRGEHAEALAATAEAVETYRRPATRHPARYNGGHANALLAFAEVRSAVSDARAEGRAAAEEAVALFQPLAAAVPEAYGHRLRHARSVRRRLG</sequence>
<comment type="caution">
    <text evidence="3">The sequence shown here is derived from an EMBL/GenBank/DDBJ whole genome shotgun (WGS) entry which is preliminary data.</text>
</comment>
<dbReference type="InterPro" id="IPR011990">
    <property type="entry name" value="TPR-like_helical_dom_sf"/>
</dbReference>
<dbReference type="InterPro" id="IPR019734">
    <property type="entry name" value="TPR_rpt"/>
</dbReference>
<organism evidence="3 4">
    <name type="scientific">Nonomuraea deserti</name>
    <dbReference type="NCBI Taxonomy" id="1848322"/>
    <lineage>
        <taxon>Bacteria</taxon>
        <taxon>Bacillati</taxon>
        <taxon>Actinomycetota</taxon>
        <taxon>Actinomycetes</taxon>
        <taxon>Streptosporangiales</taxon>
        <taxon>Streptosporangiaceae</taxon>
        <taxon>Nonomuraea</taxon>
    </lineage>
</organism>
<name>A0A4R4U9E4_9ACTN</name>
<dbReference type="Proteomes" id="UP000295258">
    <property type="component" value="Unassembled WGS sequence"/>
</dbReference>
<evidence type="ECO:0000313" key="3">
    <source>
        <dbReference type="EMBL" id="TDC88117.1"/>
    </source>
</evidence>
<evidence type="ECO:0000256" key="2">
    <source>
        <dbReference type="ARBA" id="ARBA00022803"/>
    </source>
</evidence>
<dbReference type="EMBL" id="SMKO01000256">
    <property type="protein sequence ID" value="TDC88117.1"/>
    <property type="molecule type" value="Genomic_DNA"/>
</dbReference>
<dbReference type="AlphaFoldDB" id="A0A4R4U9E4"/>
<evidence type="ECO:0000256" key="1">
    <source>
        <dbReference type="ARBA" id="ARBA00022737"/>
    </source>
</evidence>
<dbReference type="PANTHER" id="PTHR45641:SF19">
    <property type="entry name" value="NEPHROCYSTIN-3"/>
    <property type="match status" value="1"/>
</dbReference>
<dbReference type="PANTHER" id="PTHR45641">
    <property type="entry name" value="TETRATRICOPEPTIDE REPEAT PROTEIN (AFU_ORTHOLOGUE AFUA_6G03870)"/>
    <property type="match status" value="1"/>
</dbReference>